<keyword evidence="7" id="KW-1185">Reference proteome</keyword>
<dbReference type="RefSeq" id="XP_014678064.1">
    <property type="nucleotide sequence ID" value="XM_014822578.1"/>
</dbReference>
<dbReference type="PANTHER" id="PTHR12011">
    <property type="entry name" value="ADHESION G-PROTEIN COUPLED RECEPTOR"/>
    <property type="match status" value="1"/>
</dbReference>
<dbReference type="InterPro" id="IPR000832">
    <property type="entry name" value="GPCR_2_secretin-like"/>
</dbReference>
<keyword evidence="3 6" id="KW-1133">Transmembrane helix</keyword>
<name>A0ABM1F0U3_PRICU</name>
<dbReference type="PANTHER" id="PTHR12011:SF347">
    <property type="entry name" value="FI21270P1-RELATED"/>
    <property type="match status" value="1"/>
</dbReference>
<protein>
    <submittedName>
        <fullName evidence="8">Adhesion G-protein coupled receptor G2-like</fullName>
    </submittedName>
</protein>
<evidence type="ECO:0000256" key="3">
    <source>
        <dbReference type="ARBA" id="ARBA00022989"/>
    </source>
</evidence>
<dbReference type="Pfam" id="PF00002">
    <property type="entry name" value="7tm_2"/>
    <property type="match status" value="1"/>
</dbReference>
<dbReference type="Proteomes" id="UP000695022">
    <property type="component" value="Unplaced"/>
</dbReference>
<evidence type="ECO:0000313" key="7">
    <source>
        <dbReference type="Proteomes" id="UP000695022"/>
    </source>
</evidence>
<organism evidence="7 8">
    <name type="scientific">Priapulus caudatus</name>
    <name type="common">Priapulid worm</name>
    <dbReference type="NCBI Taxonomy" id="37621"/>
    <lineage>
        <taxon>Eukaryota</taxon>
        <taxon>Metazoa</taxon>
        <taxon>Ecdysozoa</taxon>
        <taxon>Scalidophora</taxon>
        <taxon>Priapulida</taxon>
        <taxon>Priapulimorpha</taxon>
        <taxon>Priapulimorphida</taxon>
        <taxon>Priapulidae</taxon>
        <taxon>Priapulus</taxon>
    </lineage>
</organism>
<keyword evidence="4 6" id="KW-0472">Membrane</keyword>
<evidence type="ECO:0000256" key="6">
    <source>
        <dbReference type="SAM" id="Phobius"/>
    </source>
</evidence>
<sequence>MLAVFTVLVITICNVNLPAIKNKDHMYELRSMLRGCVFLLPLIGVPWLFGIMSFTEEAAFLIIYVLFNSLQGFFMFLFLGLGSPQFRAIICTCRKDEEAEKAEDDLSVTDSTIDSRRYSASSSEAPASKRTFPRSHQN</sequence>
<evidence type="ECO:0000256" key="4">
    <source>
        <dbReference type="ARBA" id="ARBA00023136"/>
    </source>
</evidence>
<evidence type="ECO:0000256" key="5">
    <source>
        <dbReference type="SAM" id="MobiDB-lite"/>
    </source>
</evidence>
<evidence type="ECO:0000256" key="1">
    <source>
        <dbReference type="ARBA" id="ARBA00004141"/>
    </source>
</evidence>
<proteinExistence type="predicted"/>
<feature type="non-terminal residue" evidence="8">
    <location>
        <position position="138"/>
    </location>
</feature>
<keyword evidence="2 6" id="KW-0812">Transmembrane</keyword>
<accession>A0ABM1F0U3</accession>
<reference evidence="8" key="1">
    <citation type="submission" date="2025-08" db="UniProtKB">
        <authorList>
            <consortium name="RefSeq"/>
        </authorList>
    </citation>
    <scope>IDENTIFICATION</scope>
</reference>
<dbReference type="Gene3D" id="1.20.1070.10">
    <property type="entry name" value="Rhodopsin 7-helix transmembrane proteins"/>
    <property type="match status" value="1"/>
</dbReference>
<evidence type="ECO:0000256" key="2">
    <source>
        <dbReference type="ARBA" id="ARBA00022692"/>
    </source>
</evidence>
<feature type="compositionally biased region" description="Polar residues" evidence="5">
    <location>
        <begin position="108"/>
        <end position="125"/>
    </location>
</feature>
<evidence type="ECO:0000313" key="8">
    <source>
        <dbReference type="RefSeq" id="XP_014678064.1"/>
    </source>
</evidence>
<dbReference type="GeneID" id="106817866"/>
<feature type="transmembrane region" description="Helical" evidence="6">
    <location>
        <begin position="31"/>
        <end position="52"/>
    </location>
</feature>
<feature type="region of interest" description="Disordered" evidence="5">
    <location>
        <begin position="101"/>
        <end position="138"/>
    </location>
</feature>
<comment type="subcellular location">
    <subcellularLocation>
        <location evidence="1">Membrane</location>
        <topology evidence="1">Multi-pass membrane protein</topology>
    </subcellularLocation>
</comment>
<gene>
    <name evidence="8" type="primary">LOC106817866</name>
</gene>
<feature type="transmembrane region" description="Helical" evidence="6">
    <location>
        <begin position="58"/>
        <end position="79"/>
    </location>
</feature>